<evidence type="ECO:0000256" key="5">
    <source>
        <dbReference type="ARBA" id="ARBA00022679"/>
    </source>
</evidence>
<dbReference type="EC" id="2.3.1.178" evidence="3 8"/>
<evidence type="ECO:0000313" key="11">
    <source>
        <dbReference type="Proteomes" id="UP001165524"/>
    </source>
</evidence>
<dbReference type="InterPro" id="IPR016181">
    <property type="entry name" value="Acyl_CoA_acyltransferase"/>
</dbReference>
<evidence type="ECO:0000256" key="3">
    <source>
        <dbReference type="ARBA" id="ARBA00012355"/>
    </source>
</evidence>
<dbReference type="InterPro" id="IPR012772">
    <property type="entry name" value="Ectoine_EctA"/>
</dbReference>
<comment type="caution">
    <text evidence="10">The sequence shown here is derived from an EMBL/GenBank/DDBJ whole genome shotgun (WGS) entry which is preliminary data.</text>
</comment>
<accession>A0ABT0E6I4</accession>
<evidence type="ECO:0000256" key="4">
    <source>
        <dbReference type="ARBA" id="ARBA00017935"/>
    </source>
</evidence>
<evidence type="ECO:0000259" key="9">
    <source>
        <dbReference type="PROSITE" id="PS51186"/>
    </source>
</evidence>
<dbReference type="PROSITE" id="PS51186">
    <property type="entry name" value="GNAT"/>
    <property type="match status" value="1"/>
</dbReference>
<evidence type="ECO:0000313" key="10">
    <source>
        <dbReference type="EMBL" id="MCK0537451.1"/>
    </source>
</evidence>
<evidence type="ECO:0000256" key="8">
    <source>
        <dbReference type="RuleBase" id="RU365045"/>
    </source>
</evidence>
<keyword evidence="5 8" id="KW-0808">Transferase</keyword>
<evidence type="ECO:0000256" key="2">
    <source>
        <dbReference type="ARBA" id="ARBA00010712"/>
    </source>
</evidence>
<dbReference type="InterPro" id="IPR000182">
    <property type="entry name" value="GNAT_dom"/>
</dbReference>
<evidence type="ECO:0000256" key="6">
    <source>
        <dbReference type="ARBA" id="ARBA00023315"/>
    </source>
</evidence>
<dbReference type="Gene3D" id="3.40.630.30">
    <property type="match status" value="1"/>
</dbReference>
<reference evidence="10" key="1">
    <citation type="submission" date="2022-04" db="EMBL/GenBank/DDBJ databases">
        <title>Alcanivorax sp. CY1518 draft genome sequence.</title>
        <authorList>
            <person name="Zhao G."/>
            <person name="An M."/>
        </authorList>
    </citation>
    <scope>NUCLEOTIDE SEQUENCE</scope>
    <source>
        <strain evidence="10">CY1518</strain>
    </source>
</reference>
<comment type="function">
    <text evidence="8">Catalyzes the acetylation of L-2,4-diaminobutyrate (DABA) to gamma-N-acetyl-alpha,gamma-diaminobutyric acid (ADABA) with acetyl coenzyme A.</text>
</comment>
<sequence>MLAEPTDTRPQKAPVANNTAQITLRKPESQDGARLHKLVRACKPLDENSTYCNLLQCTHFADTCVAAEMDGELVGFISGYIPPKQPNTLFVWQVAVHEKARGQGLAKRMLAEILERSECNQVQFIETTITPDNEASWAMFRSFAYARRMPTEEFILFDSRLHFSGEHKDEHLLRIGPFNRTNA</sequence>
<dbReference type="CDD" id="cd04301">
    <property type="entry name" value="NAT_SF"/>
    <property type="match status" value="1"/>
</dbReference>
<name>A0ABT0E6I4_9GAMM</name>
<dbReference type="PANTHER" id="PTHR43072:SF23">
    <property type="entry name" value="UPF0039 PROTEIN C11D3.02C"/>
    <property type="match status" value="1"/>
</dbReference>
<organism evidence="10 11">
    <name type="scientific">Alcanivorax quisquiliarum</name>
    <dbReference type="NCBI Taxonomy" id="2933565"/>
    <lineage>
        <taxon>Bacteria</taxon>
        <taxon>Pseudomonadati</taxon>
        <taxon>Pseudomonadota</taxon>
        <taxon>Gammaproteobacteria</taxon>
        <taxon>Oceanospirillales</taxon>
        <taxon>Alcanivoracaceae</taxon>
        <taxon>Alcanivorax</taxon>
    </lineage>
</organism>
<feature type="domain" description="N-acetyltransferase" evidence="9">
    <location>
        <begin position="22"/>
        <end position="170"/>
    </location>
</feature>
<dbReference type="GO" id="GO:0033816">
    <property type="term" value="F:diaminobutyrate acetyltransferase activity"/>
    <property type="evidence" value="ECO:0007669"/>
    <property type="project" value="UniProtKB-EC"/>
</dbReference>
<keyword evidence="11" id="KW-1185">Reference proteome</keyword>
<comment type="catalytic activity">
    <reaction evidence="7 8">
        <text>L-2,4-diaminobutanoate + acetyl-CoA = (2S)-4-acetamido-2-aminobutanoate + CoA + H(+)</text>
        <dbReference type="Rhea" id="RHEA:16901"/>
        <dbReference type="ChEBI" id="CHEBI:15378"/>
        <dbReference type="ChEBI" id="CHEBI:57287"/>
        <dbReference type="ChEBI" id="CHEBI:57288"/>
        <dbReference type="ChEBI" id="CHEBI:58761"/>
        <dbReference type="ChEBI" id="CHEBI:58929"/>
        <dbReference type="EC" id="2.3.1.178"/>
    </reaction>
</comment>
<evidence type="ECO:0000256" key="1">
    <source>
        <dbReference type="ARBA" id="ARBA00004978"/>
    </source>
</evidence>
<dbReference type="PANTHER" id="PTHR43072">
    <property type="entry name" value="N-ACETYLTRANSFERASE"/>
    <property type="match status" value="1"/>
</dbReference>
<dbReference type="RefSeq" id="WP_246950933.1">
    <property type="nucleotide sequence ID" value="NZ_JALKII010000003.1"/>
</dbReference>
<evidence type="ECO:0000256" key="7">
    <source>
        <dbReference type="ARBA" id="ARBA00048924"/>
    </source>
</evidence>
<dbReference type="Pfam" id="PF00583">
    <property type="entry name" value="Acetyltransf_1"/>
    <property type="match status" value="1"/>
</dbReference>
<gene>
    <name evidence="8 10" type="primary">ectA</name>
    <name evidence="10" type="ORF">MU846_06975</name>
</gene>
<comment type="similarity">
    <text evidence="2 8">Belongs to the acetyltransferase family. EctA subfamily.</text>
</comment>
<comment type="pathway">
    <text evidence="1 8">Amine and polyamine biosynthesis; ectoine biosynthesis; L-ectoine from L-aspartate 4-semialdehyde: step 2/3.</text>
</comment>
<dbReference type="SUPFAM" id="SSF55729">
    <property type="entry name" value="Acyl-CoA N-acyltransferases (Nat)"/>
    <property type="match status" value="1"/>
</dbReference>
<dbReference type="Proteomes" id="UP001165524">
    <property type="component" value="Unassembled WGS sequence"/>
</dbReference>
<dbReference type="EMBL" id="JALKII010000003">
    <property type="protein sequence ID" value="MCK0537451.1"/>
    <property type="molecule type" value="Genomic_DNA"/>
</dbReference>
<keyword evidence="6 8" id="KW-0012">Acyltransferase</keyword>
<proteinExistence type="inferred from homology"/>
<protein>
    <recommendedName>
        <fullName evidence="4 8">L-2,4-diaminobutyric acid acetyltransferase</fullName>
        <shortName evidence="8">DABA acetyltransferase</shortName>
        <ecNumber evidence="3 8">2.3.1.178</ecNumber>
    </recommendedName>
</protein>
<dbReference type="NCBIfam" id="TIGR02406">
    <property type="entry name" value="ectoine_EctA"/>
    <property type="match status" value="1"/>
</dbReference>